<dbReference type="Proteomes" id="UP000314294">
    <property type="component" value="Unassembled WGS sequence"/>
</dbReference>
<reference evidence="2 3" key="1">
    <citation type="submission" date="2019-03" db="EMBL/GenBank/DDBJ databases">
        <title>First draft genome of Liparis tanakae, snailfish: a comprehensive survey of snailfish specific genes.</title>
        <authorList>
            <person name="Kim W."/>
            <person name="Song I."/>
            <person name="Jeong J.-H."/>
            <person name="Kim D."/>
            <person name="Kim S."/>
            <person name="Ryu S."/>
            <person name="Song J.Y."/>
            <person name="Lee S.K."/>
        </authorList>
    </citation>
    <scope>NUCLEOTIDE SEQUENCE [LARGE SCALE GENOMIC DNA]</scope>
    <source>
        <tissue evidence="2">Muscle</tissue>
    </source>
</reference>
<dbReference type="EMBL" id="SRLO01000055">
    <property type="protein sequence ID" value="TNN80323.1"/>
    <property type="molecule type" value="Genomic_DNA"/>
</dbReference>
<evidence type="ECO:0000256" key="1">
    <source>
        <dbReference type="SAM" id="MobiDB-lite"/>
    </source>
</evidence>
<evidence type="ECO:0000313" key="2">
    <source>
        <dbReference type="EMBL" id="TNN80323.1"/>
    </source>
</evidence>
<gene>
    <name evidence="2" type="ORF">EYF80_009347</name>
</gene>
<proteinExistence type="predicted"/>
<protein>
    <submittedName>
        <fullName evidence="2">Uncharacterized protein</fullName>
    </submittedName>
</protein>
<feature type="region of interest" description="Disordered" evidence="1">
    <location>
        <begin position="1"/>
        <end position="24"/>
    </location>
</feature>
<evidence type="ECO:0000313" key="3">
    <source>
        <dbReference type="Proteomes" id="UP000314294"/>
    </source>
</evidence>
<dbReference type="AlphaFoldDB" id="A0A4Z2IT23"/>
<sequence>MKLGAGLVTEEAREGGMEENTSPGAQRAFHLPLRLLKDRQHLIQLALGDEQSLEEETGRRYKMKGPVLGREYVSVVYVAIPQSLIETTDISPGLLHLGGLNNILMASLSAT</sequence>
<comment type="caution">
    <text evidence="2">The sequence shown here is derived from an EMBL/GenBank/DDBJ whole genome shotgun (WGS) entry which is preliminary data.</text>
</comment>
<keyword evidence="3" id="KW-1185">Reference proteome</keyword>
<accession>A0A4Z2IT23</accession>
<name>A0A4Z2IT23_9TELE</name>
<organism evidence="2 3">
    <name type="scientific">Liparis tanakae</name>
    <name type="common">Tanaka's snailfish</name>
    <dbReference type="NCBI Taxonomy" id="230148"/>
    <lineage>
        <taxon>Eukaryota</taxon>
        <taxon>Metazoa</taxon>
        <taxon>Chordata</taxon>
        <taxon>Craniata</taxon>
        <taxon>Vertebrata</taxon>
        <taxon>Euteleostomi</taxon>
        <taxon>Actinopterygii</taxon>
        <taxon>Neopterygii</taxon>
        <taxon>Teleostei</taxon>
        <taxon>Neoteleostei</taxon>
        <taxon>Acanthomorphata</taxon>
        <taxon>Eupercaria</taxon>
        <taxon>Perciformes</taxon>
        <taxon>Cottioidei</taxon>
        <taxon>Cottales</taxon>
        <taxon>Liparidae</taxon>
        <taxon>Liparis</taxon>
    </lineage>
</organism>